<feature type="compositionally biased region" description="Basic and acidic residues" evidence="1">
    <location>
        <begin position="305"/>
        <end position="325"/>
    </location>
</feature>
<feature type="region of interest" description="Disordered" evidence="1">
    <location>
        <begin position="1"/>
        <end position="53"/>
    </location>
</feature>
<feature type="compositionally biased region" description="Acidic residues" evidence="1">
    <location>
        <begin position="1"/>
        <end position="44"/>
    </location>
</feature>
<feature type="region of interest" description="Disordered" evidence="1">
    <location>
        <begin position="86"/>
        <end position="105"/>
    </location>
</feature>
<gene>
    <name evidence="3" type="primary">LOC104715247</name>
</gene>
<feature type="compositionally biased region" description="Basic and acidic residues" evidence="1">
    <location>
        <begin position="133"/>
        <end position="142"/>
    </location>
</feature>
<dbReference type="Proteomes" id="UP000694864">
    <property type="component" value="Chromosome 9"/>
</dbReference>
<feature type="region of interest" description="Disordered" evidence="1">
    <location>
        <begin position="122"/>
        <end position="218"/>
    </location>
</feature>
<protein>
    <submittedName>
        <fullName evidence="3">Serine/arginine repetitive matrix protein 1-like</fullName>
    </submittedName>
</protein>
<feature type="compositionally biased region" description="Basic and acidic residues" evidence="1">
    <location>
        <begin position="286"/>
        <end position="297"/>
    </location>
</feature>
<organism evidence="2 3">
    <name type="scientific">Camelina sativa</name>
    <name type="common">False flax</name>
    <name type="synonym">Myagrum sativum</name>
    <dbReference type="NCBI Taxonomy" id="90675"/>
    <lineage>
        <taxon>Eukaryota</taxon>
        <taxon>Viridiplantae</taxon>
        <taxon>Streptophyta</taxon>
        <taxon>Embryophyta</taxon>
        <taxon>Tracheophyta</taxon>
        <taxon>Spermatophyta</taxon>
        <taxon>Magnoliopsida</taxon>
        <taxon>eudicotyledons</taxon>
        <taxon>Gunneridae</taxon>
        <taxon>Pentapetalae</taxon>
        <taxon>rosids</taxon>
        <taxon>malvids</taxon>
        <taxon>Brassicales</taxon>
        <taxon>Brassicaceae</taxon>
        <taxon>Camelineae</taxon>
        <taxon>Camelina</taxon>
    </lineage>
</organism>
<reference evidence="3" key="2">
    <citation type="submission" date="2025-08" db="UniProtKB">
        <authorList>
            <consortium name="RefSeq"/>
        </authorList>
    </citation>
    <scope>IDENTIFICATION</scope>
    <source>
        <tissue evidence="3">Leaf</tissue>
    </source>
</reference>
<keyword evidence="2" id="KW-1185">Reference proteome</keyword>
<evidence type="ECO:0000313" key="2">
    <source>
        <dbReference type="Proteomes" id="UP000694864"/>
    </source>
</evidence>
<name>A0ABM0TT65_CAMSA</name>
<proteinExistence type="predicted"/>
<sequence length="460" mass="51818">MEFDGDESDMESWCDEELGLEPEQEATSDEYWSEEDYGEELDQGELERGPPDCYWPSLSRATLVEEPRAGLYEDSDSDDWVAYTKKPRHRSVRRKEPIPKPPSTADALISLQHTLRDLNDRLDRIESTTIGQRVERSSSDHRGRNRGIPTWSPSAPTRRQTPRHEYYEPLSTPASRSRRQSAYVEQPSRTYARSSQYRAPVPMPAPRTSHNSTPAERSRTYAPLVQFREPPARYKEPFQEEGSAATISRSHVPPVQHRELPTLCKEPAKGGVRAEDKPNLVAPRTSIEHHADQDRLDAQSPPSGKDVEQESSFGKRDKSLGEAKEESGRVFNAITDECLIMESFKQAEPPKMATERSVHPVILLTTTSSTLQLGVAKTEPSLSTFSAKTFTAQGHMAMHLINFGADQNYVWHPGERLQPTAAYEGIKTPFTASLIRGVLSFTLKALLFSFDPGNKPRMNL</sequence>
<feature type="region of interest" description="Disordered" evidence="1">
    <location>
        <begin position="236"/>
        <end position="325"/>
    </location>
</feature>
<feature type="compositionally biased region" description="Polar residues" evidence="1">
    <location>
        <begin position="187"/>
        <end position="197"/>
    </location>
</feature>
<feature type="compositionally biased region" description="Basic and acidic residues" evidence="1">
    <location>
        <begin position="256"/>
        <end position="278"/>
    </location>
</feature>
<evidence type="ECO:0000256" key="1">
    <source>
        <dbReference type="SAM" id="MobiDB-lite"/>
    </source>
</evidence>
<reference evidence="2" key="1">
    <citation type="journal article" date="2014" name="Nat. Commun.">
        <title>The emerging biofuel crop Camelina sativa retains a highly undifferentiated hexaploid genome structure.</title>
        <authorList>
            <person name="Kagale S."/>
            <person name="Koh C."/>
            <person name="Nixon J."/>
            <person name="Bollina V."/>
            <person name="Clarke W.E."/>
            <person name="Tuteja R."/>
            <person name="Spillane C."/>
            <person name="Robinson S.J."/>
            <person name="Links M.G."/>
            <person name="Clarke C."/>
            <person name="Higgins E.E."/>
            <person name="Huebert T."/>
            <person name="Sharpe A.G."/>
            <person name="Parkin I.A."/>
        </authorList>
    </citation>
    <scope>NUCLEOTIDE SEQUENCE [LARGE SCALE GENOMIC DNA]</scope>
    <source>
        <strain evidence="2">cv. DH55</strain>
    </source>
</reference>
<evidence type="ECO:0000313" key="3">
    <source>
        <dbReference type="RefSeq" id="XP_010430970.1"/>
    </source>
</evidence>
<accession>A0ABM0TT65</accession>
<dbReference type="GeneID" id="104715247"/>
<dbReference type="RefSeq" id="XP_010430970.1">
    <property type="nucleotide sequence ID" value="XM_010432668.2"/>
</dbReference>